<dbReference type="InterPro" id="IPR036890">
    <property type="entry name" value="HATPase_C_sf"/>
</dbReference>
<dbReference type="SMART" id="SM00387">
    <property type="entry name" value="HATPase_c"/>
    <property type="match status" value="1"/>
</dbReference>
<evidence type="ECO:0000259" key="3">
    <source>
        <dbReference type="SMART" id="SM00387"/>
    </source>
</evidence>
<keyword evidence="1" id="KW-0175">Coiled coil</keyword>
<feature type="transmembrane region" description="Helical" evidence="2">
    <location>
        <begin position="21"/>
        <end position="42"/>
    </location>
</feature>
<gene>
    <name evidence="4" type="ORF">RQP52_13265</name>
</gene>
<dbReference type="PANTHER" id="PTHR34220:SF7">
    <property type="entry name" value="SENSOR HISTIDINE KINASE YPDA"/>
    <property type="match status" value="1"/>
</dbReference>
<dbReference type="Pfam" id="PF02518">
    <property type="entry name" value="HATPase_c"/>
    <property type="match status" value="1"/>
</dbReference>
<keyword evidence="2" id="KW-1133">Transmembrane helix</keyword>
<protein>
    <submittedName>
        <fullName evidence="4">Histidine kinase</fullName>
    </submittedName>
</protein>
<evidence type="ECO:0000256" key="1">
    <source>
        <dbReference type="SAM" id="Coils"/>
    </source>
</evidence>
<keyword evidence="2" id="KW-0812">Transmembrane</keyword>
<dbReference type="Proteomes" id="UP001260980">
    <property type="component" value="Unassembled WGS sequence"/>
</dbReference>
<dbReference type="Gene3D" id="6.10.340.10">
    <property type="match status" value="1"/>
</dbReference>
<dbReference type="InterPro" id="IPR010559">
    <property type="entry name" value="Sig_transdc_His_kin_internal"/>
</dbReference>
<name>A0ABU3RCU3_9BACL</name>
<dbReference type="SUPFAM" id="SSF55874">
    <property type="entry name" value="ATPase domain of HSP90 chaperone/DNA topoisomerase II/histidine kinase"/>
    <property type="match status" value="1"/>
</dbReference>
<evidence type="ECO:0000313" key="5">
    <source>
        <dbReference type="Proteomes" id="UP001260980"/>
    </source>
</evidence>
<keyword evidence="4" id="KW-0418">Kinase</keyword>
<organism evidence="4 5">
    <name type="scientific">Paenibacillus violae</name>
    <dbReference type="NCBI Taxonomy" id="3077234"/>
    <lineage>
        <taxon>Bacteria</taxon>
        <taxon>Bacillati</taxon>
        <taxon>Bacillota</taxon>
        <taxon>Bacilli</taxon>
        <taxon>Bacillales</taxon>
        <taxon>Paenibacillaceae</taxon>
        <taxon>Paenibacillus</taxon>
    </lineage>
</organism>
<dbReference type="Pfam" id="PF06580">
    <property type="entry name" value="His_kinase"/>
    <property type="match status" value="1"/>
</dbReference>
<dbReference type="PANTHER" id="PTHR34220">
    <property type="entry name" value="SENSOR HISTIDINE KINASE YPDA"/>
    <property type="match status" value="1"/>
</dbReference>
<feature type="coiled-coil region" evidence="1">
    <location>
        <begin position="370"/>
        <end position="402"/>
    </location>
</feature>
<keyword evidence="2" id="KW-0472">Membrane</keyword>
<feature type="transmembrane region" description="Helical" evidence="2">
    <location>
        <begin position="299"/>
        <end position="322"/>
    </location>
</feature>
<dbReference type="InterPro" id="IPR050640">
    <property type="entry name" value="Bact_2-comp_sensor_kinase"/>
</dbReference>
<keyword evidence="4" id="KW-0808">Transferase</keyword>
<feature type="domain" description="Histidine kinase/HSP90-like ATPase" evidence="3">
    <location>
        <begin position="488"/>
        <end position="597"/>
    </location>
</feature>
<proteinExistence type="predicted"/>
<reference evidence="4 5" key="1">
    <citation type="submission" date="2023-10" db="EMBL/GenBank/DDBJ databases">
        <title>Paenibacillus strain PFR10 Genome sequencing and assembly.</title>
        <authorList>
            <person name="Kim I."/>
        </authorList>
    </citation>
    <scope>NUCLEOTIDE SEQUENCE [LARGE SCALE GENOMIC DNA]</scope>
    <source>
        <strain evidence="4 5">PFR10</strain>
    </source>
</reference>
<dbReference type="RefSeq" id="WP_315952038.1">
    <property type="nucleotide sequence ID" value="NZ_JAWCUD010000003.1"/>
</dbReference>
<keyword evidence="5" id="KW-1185">Reference proteome</keyword>
<dbReference type="Gene3D" id="3.30.565.10">
    <property type="entry name" value="Histidine kinase-like ATPase, C-terminal domain"/>
    <property type="match status" value="1"/>
</dbReference>
<comment type="caution">
    <text evidence="4">The sequence shown here is derived from an EMBL/GenBank/DDBJ whole genome shotgun (WGS) entry which is preliminary data.</text>
</comment>
<evidence type="ECO:0000256" key="2">
    <source>
        <dbReference type="SAM" id="Phobius"/>
    </source>
</evidence>
<sequence length="608" mass="70990">MNRKWKLFSHIVNDIPLKYKFLFIYLLCVLLPIMSINILFYMQNSRDTQSRERENLQISLDRAAYELTQIVNESVAIGNTVAADRTFNGKLEASYSDLSIYYETYDSYLRDKLRPYTDQYPYISWLGVFTTNPTIGSGGSYFVLKDSDKQSEWYRKLTDTKEKVVVASYLDMNPMNPQQKRVYVSIIRKLENFPDLMTYTKYLRVDLQLDKVQELFNKEQNYLQFKLVDANNRVVLDSNLSYIAKENLLPPLAKEYLDSANNEANGNFISSLGTASYLSGWKLIGIPERARFQQKQNAVIKFGIVLTLCSTVIPTVLIFTILQSYNLRVRRLSKHMQWVKNERFEPINMYEGKDEIGGLLRSFNLMTVKIRNLINDVYKLEIQKKDLELERVRAELNFLQSQVDPHFLFNTLNAILVVCKKHRYEHVTDIIRSLSQILRRLLSWKDDLVTIEEEISFIKMYLQIEKFRFQDRFTYEIDIDPKILFCRIPKMSIQTLVENACKHGLQSVKGDRRIHISAGLDDRYLIIRVKDNGIGMDAAKLNSILQNLHVEEEAGKSIGLRNVYKRLNLFYNDRSLFLIDSKAYEQTSVTIQIPIGLILSQEEAAEHV</sequence>
<dbReference type="EMBL" id="JAWCUD010000003">
    <property type="protein sequence ID" value="MDU0202070.1"/>
    <property type="molecule type" value="Genomic_DNA"/>
</dbReference>
<evidence type="ECO:0000313" key="4">
    <source>
        <dbReference type="EMBL" id="MDU0202070.1"/>
    </source>
</evidence>
<dbReference type="GO" id="GO:0016301">
    <property type="term" value="F:kinase activity"/>
    <property type="evidence" value="ECO:0007669"/>
    <property type="project" value="UniProtKB-KW"/>
</dbReference>
<dbReference type="InterPro" id="IPR003594">
    <property type="entry name" value="HATPase_dom"/>
</dbReference>
<accession>A0ABU3RCU3</accession>